<dbReference type="OrthoDB" id="645138at2"/>
<accession>A0A086A1S1</accession>
<dbReference type="eggNOG" id="ENOG5033076">
    <property type="taxonomic scope" value="Bacteria"/>
</dbReference>
<comment type="caution">
    <text evidence="1">The sequence shown here is derived from an EMBL/GenBank/DDBJ whole genome shotgun (WGS) entry which is preliminary data.</text>
</comment>
<protein>
    <submittedName>
        <fullName evidence="1">Uncharacterized protein</fullName>
    </submittedName>
</protein>
<reference evidence="1 2" key="1">
    <citation type="submission" date="2014-07" db="EMBL/GenBank/DDBJ databases">
        <title>Genome of Chryseobacterium soli DSM 19298.</title>
        <authorList>
            <person name="Stropko S.J."/>
            <person name="Pipes S.E."/>
            <person name="Newman J."/>
        </authorList>
    </citation>
    <scope>NUCLEOTIDE SEQUENCE [LARGE SCALE GENOMIC DNA]</scope>
    <source>
        <strain evidence="1 2">DSM 19298</strain>
    </source>
</reference>
<keyword evidence="2" id="KW-1185">Reference proteome</keyword>
<evidence type="ECO:0000313" key="2">
    <source>
        <dbReference type="Proteomes" id="UP000028705"/>
    </source>
</evidence>
<proteinExistence type="predicted"/>
<dbReference type="AlphaFoldDB" id="A0A086A1S1"/>
<gene>
    <name evidence="1" type="ORF">IW15_20110</name>
</gene>
<dbReference type="RefSeq" id="WP_034714717.1">
    <property type="nucleotide sequence ID" value="NZ_JPRH01000010.1"/>
</dbReference>
<dbReference type="STRING" id="445961.IW15_20110"/>
<name>A0A086A1S1_9FLAO</name>
<dbReference type="EMBL" id="JPRH01000010">
    <property type="protein sequence ID" value="KFF10635.1"/>
    <property type="molecule type" value="Genomic_DNA"/>
</dbReference>
<evidence type="ECO:0000313" key="1">
    <source>
        <dbReference type="EMBL" id="KFF10635.1"/>
    </source>
</evidence>
<dbReference type="Proteomes" id="UP000028705">
    <property type="component" value="Unassembled WGS sequence"/>
</dbReference>
<sequence length="212" mass="23917">MATYESLIKIKGTVGGLVFYELNGKNVVRKKSGFNKTAFKKSPAYEKVRQNSSEFGHCSKTGKVIRTALDAYIRQAGDPLLYQQFAKVMTEIKNLDLISERGKRTVKKGLETEQGKALLKAFTFGTKANPGSEMIMIKNNTIHFGQNCSAKEAVIVTLKIDFERYTAETIEKSIAINNRDEINFENHFLETEIPIYFMVLKKNGDITHMGFV</sequence>
<organism evidence="1 2">
    <name type="scientific">Chryseobacterium soli</name>
    <dbReference type="NCBI Taxonomy" id="445961"/>
    <lineage>
        <taxon>Bacteria</taxon>
        <taxon>Pseudomonadati</taxon>
        <taxon>Bacteroidota</taxon>
        <taxon>Flavobacteriia</taxon>
        <taxon>Flavobacteriales</taxon>
        <taxon>Weeksellaceae</taxon>
        <taxon>Chryseobacterium group</taxon>
        <taxon>Chryseobacterium</taxon>
    </lineage>
</organism>